<dbReference type="Proteomes" id="UP001497516">
    <property type="component" value="Chromosome 4"/>
</dbReference>
<organism evidence="5 6">
    <name type="scientific">Linum trigynum</name>
    <dbReference type="NCBI Taxonomy" id="586398"/>
    <lineage>
        <taxon>Eukaryota</taxon>
        <taxon>Viridiplantae</taxon>
        <taxon>Streptophyta</taxon>
        <taxon>Embryophyta</taxon>
        <taxon>Tracheophyta</taxon>
        <taxon>Spermatophyta</taxon>
        <taxon>Magnoliopsida</taxon>
        <taxon>eudicotyledons</taxon>
        <taxon>Gunneridae</taxon>
        <taxon>Pentapetalae</taxon>
        <taxon>rosids</taxon>
        <taxon>fabids</taxon>
        <taxon>Malpighiales</taxon>
        <taxon>Linaceae</taxon>
        <taxon>Linum</taxon>
    </lineage>
</organism>
<protein>
    <recommendedName>
        <fullName evidence="4">Gnk2-homologous domain-containing protein</fullName>
    </recommendedName>
</protein>
<dbReference type="Pfam" id="PF01657">
    <property type="entry name" value="Stress-antifung"/>
    <property type="match status" value="1"/>
</dbReference>
<feature type="signal peptide" evidence="3">
    <location>
        <begin position="1"/>
        <end position="25"/>
    </location>
</feature>
<keyword evidence="1 3" id="KW-0732">Signal</keyword>
<name>A0AAV2E2C4_9ROSI</name>
<gene>
    <name evidence="5" type="ORF">LTRI10_LOCUS21513</name>
</gene>
<evidence type="ECO:0000259" key="4">
    <source>
        <dbReference type="PROSITE" id="PS51473"/>
    </source>
</evidence>
<dbReference type="PROSITE" id="PS51473">
    <property type="entry name" value="GNK2"/>
    <property type="match status" value="1"/>
</dbReference>
<dbReference type="AlphaFoldDB" id="A0AAV2E2C4"/>
<evidence type="ECO:0000256" key="3">
    <source>
        <dbReference type="SAM" id="SignalP"/>
    </source>
</evidence>
<evidence type="ECO:0000313" key="6">
    <source>
        <dbReference type="Proteomes" id="UP001497516"/>
    </source>
</evidence>
<sequence length="138" mass="15152">MDHSSSSLMLSLVLLITTTIMFGRAESHDLPVVCPLPTTGSICTAGPEIEHGLQEQVLTEAKNNPGVCKVHYYGDPAIPLYSFTYCRGDNSKFQCSKCLEEAVGVIAKKCNNKHGAQYTKPAGRCCIRYENYQFCPLS</sequence>
<proteinExistence type="predicted"/>
<dbReference type="Gene3D" id="3.30.430.20">
    <property type="entry name" value="Gnk2 domain, C-X8-C-X2-C motif"/>
    <property type="match status" value="1"/>
</dbReference>
<evidence type="ECO:0000256" key="2">
    <source>
        <dbReference type="ARBA" id="ARBA00022737"/>
    </source>
</evidence>
<keyword evidence="6" id="KW-1185">Reference proteome</keyword>
<evidence type="ECO:0000313" key="5">
    <source>
        <dbReference type="EMBL" id="CAL1380036.1"/>
    </source>
</evidence>
<dbReference type="EMBL" id="OZ034817">
    <property type="protein sequence ID" value="CAL1380036.1"/>
    <property type="molecule type" value="Genomic_DNA"/>
</dbReference>
<keyword evidence="2" id="KW-0677">Repeat</keyword>
<feature type="domain" description="Gnk2-homologous" evidence="4">
    <location>
        <begin position="28"/>
        <end position="134"/>
    </location>
</feature>
<feature type="chain" id="PRO_5044010561" description="Gnk2-homologous domain-containing protein" evidence="3">
    <location>
        <begin position="26"/>
        <end position="138"/>
    </location>
</feature>
<dbReference type="InterPro" id="IPR002902">
    <property type="entry name" value="GNK2"/>
</dbReference>
<evidence type="ECO:0000256" key="1">
    <source>
        <dbReference type="ARBA" id="ARBA00022729"/>
    </source>
</evidence>
<dbReference type="CDD" id="cd23509">
    <property type="entry name" value="Gnk2-like"/>
    <property type="match status" value="1"/>
</dbReference>
<dbReference type="InterPro" id="IPR038408">
    <property type="entry name" value="GNK2_sf"/>
</dbReference>
<accession>A0AAV2E2C4</accession>
<reference evidence="5 6" key="1">
    <citation type="submission" date="2024-04" db="EMBL/GenBank/DDBJ databases">
        <authorList>
            <person name="Fracassetti M."/>
        </authorList>
    </citation>
    <scope>NUCLEOTIDE SEQUENCE [LARGE SCALE GENOMIC DNA]</scope>
</reference>